<dbReference type="InterPro" id="IPR036282">
    <property type="entry name" value="Glutathione-S-Trfase_C_sf"/>
</dbReference>
<dbReference type="InterPro" id="IPR004045">
    <property type="entry name" value="Glutathione_S-Trfase_N"/>
</dbReference>
<dbReference type="InterPro" id="IPR040079">
    <property type="entry name" value="Glutathione_S-Trfase"/>
</dbReference>
<name>A0A318SX70_9HYPH</name>
<dbReference type="Gene3D" id="3.40.30.10">
    <property type="entry name" value="Glutaredoxin"/>
    <property type="match status" value="1"/>
</dbReference>
<proteinExistence type="predicted"/>
<dbReference type="InterPro" id="IPR010987">
    <property type="entry name" value="Glutathione-S-Trfase_C-like"/>
</dbReference>
<dbReference type="Gene3D" id="1.20.1050.10">
    <property type="match status" value="1"/>
</dbReference>
<dbReference type="RefSeq" id="WP_110753906.1">
    <property type="nucleotide sequence ID" value="NZ_QJTF01000023.1"/>
</dbReference>
<organism evidence="3 4">
    <name type="scientific">Phyllobacterium leguminum</name>
    <dbReference type="NCBI Taxonomy" id="314237"/>
    <lineage>
        <taxon>Bacteria</taxon>
        <taxon>Pseudomonadati</taxon>
        <taxon>Pseudomonadota</taxon>
        <taxon>Alphaproteobacteria</taxon>
        <taxon>Hyphomicrobiales</taxon>
        <taxon>Phyllobacteriaceae</taxon>
        <taxon>Phyllobacterium</taxon>
    </lineage>
</organism>
<dbReference type="Proteomes" id="UP000247454">
    <property type="component" value="Unassembled WGS sequence"/>
</dbReference>
<evidence type="ECO:0000313" key="4">
    <source>
        <dbReference type="Proteomes" id="UP000247454"/>
    </source>
</evidence>
<dbReference type="AlphaFoldDB" id="A0A318SX70"/>
<feature type="domain" description="GST N-terminal" evidence="1">
    <location>
        <begin position="1"/>
        <end position="82"/>
    </location>
</feature>
<evidence type="ECO:0000313" key="3">
    <source>
        <dbReference type="EMBL" id="PYE86530.1"/>
    </source>
</evidence>
<dbReference type="PROSITE" id="PS50405">
    <property type="entry name" value="GST_CTER"/>
    <property type="match status" value="1"/>
</dbReference>
<evidence type="ECO:0000259" key="1">
    <source>
        <dbReference type="PROSITE" id="PS50404"/>
    </source>
</evidence>
<dbReference type="PANTHER" id="PTHR44051:SF2">
    <property type="entry name" value="HYPOTHETICAL GLUTATHIONE S-TRANSFERASE LIKE PROTEIN"/>
    <property type="match status" value="1"/>
</dbReference>
<dbReference type="SUPFAM" id="SSF47616">
    <property type="entry name" value="GST C-terminal domain-like"/>
    <property type="match status" value="1"/>
</dbReference>
<keyword evidence="4" id="KW-1185">Reference proteome</keyword>
<evidence type="ECO:0000259" key="2">
    <source>
        <dbReference type="PROSITE" id="PS50405"/>
    </source>
</evidence>
<dbReference type="PANTHER" id="PTHR44051">
    <property type="entry name" value="GLUTATHIONE S-TRANSFERASE-RELATED"/>
    <property type="match status" value="1"/>
</dbReference>
<dbReference type="SFLD" id="SFLDG00358">
    <property type="entry name" value="Main_(cytGST)"/>
    <property type="match status" value="1"/>
</dbReference>
<feature type="domain" description="GST C-terminal" evidence="2">
    <location>
        <begin position="84"/>
        <end position="204"/>
    </location>
</feature>
<dbReference type="InterPro" id="IPR036249">
    <property type="entry name" value="Thioredoxin-like_sf"/>
</dbReference>
<dbReference type="Pfam" id="PF13410">
    <property type="entry name" value="GST_C_2"/>
    <property type="match status" value="1"/>
</dbReference>
<dbReference type="CDD" id="cd03056">
    <property type="entry name" value="GST_N_4"/>
    <property type="match status" value="1"/>
</dbReference>
<protein>
    <submittedName>
        <fullName evidence="3">Glutathione S-transferase</fullName>
    </submittedName>
</protein>
<accession>A0A318SX70</accession>
<dbReference type="OrthoDB" id="9810080at2"/>
<dbReference type="GO" id="GO:0016740">
    <property type="term" value="F:transferase activity"/>
    <property type="evidence" value="ECO:0007669"/>
    <property type="project" value="UniProtKB-KW"/>
</dbReference>
<comment type="caution">
    <text evidence="3">The sequence shown here is derived from an EMBL/GenBank/DDBJ whole genome shotgun (WGS) entry which is preliminary data.</text>
</comment>
<dbReference type="Pfam" id="PF02798">
    <property type="entry name" value="GST_N"/>
    <property type="match status" value="1"/>
</dbReference>
<dbReference type="SUPFAM" id="SSF52833">
    <property type="entry name" value="Thioredoxin-like"/>
    <property type="match status" value="1"/>
</dbReference>
<keyword evidence="3" id="KW-0808">Transferase</keyword>
<dbReference type="PROSITE" id="PS50404">
    <property type="entry name" value="GST_NTER"/>
    <property type="match status" value="1"/>
</dbReference>
<gene>
    <name evidence="3" type="ORF">C7477_12321</name>
</gene>
<reference evidence="3 4" key="1">
    <citation type="submission" date="2018-06" db="EMBL/GenBank/DDBJ databases">
        <title>Genomic Encyclopedia of Type Strains, Phase III (KMG-III): the genomes of soil and plant-associated and newly described type strains.</title>
        <authorList>
            <person name="Whitman W."/>
        </authorList>
    </citation>
    <scope>NUCLEOTIDE SEQUENCE [LARGE SCALE GENOMIC DNA]</scope>
    <source>
        <strain evidence="3 4">ORS 1419</strain>
    </source>
</reference>
<dbReference type="SFLD" id="SFLDG01151">
    <property type="entry name" value="Main.2:_Nu-like"/>
    <property type="match status" value="1"/>
</dbReference>
<dbReference type="EMBL" id="QJTF01000023">
    <property type="protein sequence ID" value="PYE86530.1"/>
    <property type="molecule type" value="Genomic_DNA"/>
</dbReference>
<sequence>MPVLYSQLDSGNCYKPRLLMAKLGMSFRHVSVSSLDGSTRTPDYLAKNPNGKVPLLELDDGRFLAESNAILLHLAEGTQFLPDDAYARALAYQWLFFEQYSHEPYIAVRRSLMIYPERAKLATPERLSSTLEGGDKALGVMEAQLQKTPFLAGEALSVADIALYAYTHDADRGGFDLKRYPAVSAWLDRVAADPGHVPIEWLPQ</sequence>
<dbReference type="SFLD" id="SFLDS00019">
    <property type="entry name" value="Glutathione_Transferase_(cytos"/>
    <property type="match status" value="1"/>
</dbReference>